<sequence length="95" mass="10929">MTDTHQTDSEERGFHHLLEEHGFHHLAEVAHGIGEDESYRDDDGWQRFDADLAPALAAQVISEILIYIYRAAGREVMDHTVTEALAEVDEMLRYY</sequence>
<dbReference type="RefSeq" id="WP_311597279.1">
    <property type="nucleotide sequence ID" value="NZ_JAVREM010000007.1"/>
</dbReference>
<proteinExistence type="predicted"/>
<comment type="caution">
    <text evidence="1">The sequence shown here is derived from an EMBL/GenBank/DDBJ whole genome shotgun (WGS) entry which is preliminary data.</text>
</comment>
<gene>
    <name evidence="1" type="ORF">RNC47_09330</name>
</gene>
<dbReference type="EMBL" id="JAVREM010000007">
    <property type="protein sequence ID" value="MDT0318535.1"/>
    <property type="molecule type" value="Genomic_DNA"/>
</dbReference>
<evidence type="ECO:0000313" key="2">
    <source>
        <dbReference type="Proteomes" id="UP001183420"/>
    </source>
</evidence>
<accession>A0ABU2LLR4</accession>
<evidence type="ECO:0000313" key="1">
    <source>
        <dbReference type="EMBL" id="MDT0318535.1"/>
    </source>
</evidence>
<dbReference type="Proteomes" id="UP001183420">
    <property type="component" value="Unassembled WGS sequence"/>
</dbReference>
<protein>
    <submittedName>
        <fullName evidence="1">Uncharacterized protein</fullName>
    </submittedName>
</protein>
<keyword evidence="2" id="KW-1185">Reference proteome</keyword>
<name>A0ABU2LLR4_9ACTN</name>
<organism evidence="1 2">
    <name type="scientific">Streptomyces millisiae</name>
    <dbReference type="NCBI Taxonomy" id="3075542"/>
    <lineage>
        <taxon>Bacteria</taxon>
        <taxon>Bacillati</taxon>
        <taxon>Actinomycetota</taxon>
        <taxon>Actinomycetes</taxon>
        <taxon>Kitasatosporales</taxon>
        <taxon>Streptomycetaceae</taxon>
        <taxon>Streptomyces</taxon>
    </lineage>
</organism>
<reference evidence="2" key="1">
    <citation type="submission" date="2023-07" db="EMBL/GenBank/DDBJ databases">
        <title>30 novel species of actinomycetes from the DSMZ collection.</title>
        <authorList>
            <person name="Nouioui I."/>
        </authorList>
    </citation>
    <scope>NUCLEOTIDE SEQUENCE [LARGE SCALE GENOMIC DNA]</scope>
    <source>
        <strain evidence="2">DSM 44918</strain>
    </source>
</reference>